<feature type="domain" description="Prolyl 4-hydroxylase N-terminal" evidence="2">
    <location>
        <begin position="58"/>
        <end position="185"/>
    </location>
</feature>
<dbReference type="Gene3D" id="6.10.140.1460">
    <property type="match status" value="1"/>
</dbReference>
<reference evidence="3 4" key="1">
    <citation type="submission" date="2018-04" db="EMBL/GenBank/DDBJ databases">
        <authorList>
            <person name="Zhang X."/>
            <person name="Yuan J."/>
            <person name="Li F."/>
            <person name="Xiang J."/>
        </authorList>
    </citation>
    <scope>NUCLEOTIDE SEQUENCE [LARGE SCALE GENOMIC DNA]</scope>
    <source>
        <tissue evidence="3">Muscle</tissue>
    </source>
</reference>
<protein>
    <recommendedName>
        <fullName evidence="2">Prolyl 4-hydroxylase N-terminal domain-containing protein</fullName>
    </recommendedName>
</protein>
<gene>
    <name evidence="3" type="ORF">C7M84_003154</name>
</gene>
<name>A0A3R7P836_PENVA</name>
<accession>A0A3R7P836</accession>
<evidence type="ECO:0000256" key="1">
    <source>
        <dbReference type="SAM" id="SignalP"/>
    </source>
</evidence>
<comment type="caution">
    <text evidence="3">The sequence shown here is derived from an EMBL/GenBank/DDBJ whole genome shotgun (WGS) entry which is preliminary data.</text>
</comment>
<evidence type="ECO:0000259" key="2">
    <source>
        <dbReference type="Pfam" id="PF08336"/>
    </source>
</evidence>
<dbReference type="AlphaFoldDB" id="A0A3R7P836"/>
<dbReference type="InterPro" id="IPR013547">
    <property type="entry name" value="P4H_N"/>
</dbReference>
<keyword evidence="1" id="KW-0732">Signal</keyword>
<organism evidence="3 4">
    <name type="scientific">Penaeus vannamei</name>
    <name type="common">Whiteleg shrimp</name>
    <name type="synonym">Litopenaeus vannamei</name>
    <dbReference type="NCBI Taxonomy" id="6689"/>
    <lineage>
        <taxon>Eukaryota</taxon>
        <taxon>Metazoa</taxon>
        <taxon>Ecdysozoa</taxon>
        <taxon>Arthropoda</taxon>
        <taxon>Crustacea</taxon>
        <taxon>Multicrustacea</taxon>
        <taxon>Malacostraca</taxon>
        <taxon>Eumalacostraca</taxon>
        <taxon>Eucarida</taxon>
        <taxon>Decapoda</taxon>
        <taxon>Dendrobranchiata</taxon>
        <taxon>Penaeoidea</taxon>
        <taxon>Penaeidae</taxon>
        <taxon>Penaeus</taxon>
    </lineage>
</organism>
<dbReference type="GO" id="GO:0005783">
    <property type="term" value="C:endoplasmic reticulum"/>
    <property type="evidence" value="ECO:0007669"/>
    <property type="project" value="InterPro"/>
</dbReference>
<evidence type="ECO:0000313" key="4">
    <source>
        <dbReference type="Proteomes" id="UP000283509"/>
    </source>
</evidence>
<proteinExistence type="predicted"/>
<reference evidence="3 4" key="2">
    <citation type="submission" date="2019-01" db="EMBL/GenBank/DDBJ databases">
        <title>The decoding of complex shrimp genome reveals the adaptation for benthos swimmer, frequently molting mechanism and breeding impact on genome.</title>
        <authorList>
            <person name="Sun Y."/>
            <person name="Gao Y."/>
            <person name="Yu Y."/>
        </authorList>
    </citation>
    <scope>NUCLEOTIDE SEQUENCE [LARGE SCALE GENOMIC DNA]</scope>
    <source>
        <tissue evidence="3">Muscle</tissue>
    </source>
</reference>
<keyword evidence="4" id="KW-1185">Reference proteome</keyword>
<evidence type="ECO:0000313" key="3">
    <source>
        <dbReference type="EMBL" id="ROT78140.1"/>
    </source>
</evidence>
<dbReference type="GO" id="GO:0004656">
    <property type="term" value="F:procollagen-proline 4-dioxygenase activity"/>
    <property type="evidence" value="ECO:0007669"/>
    <property type="project" value="InterPro"/>
</dbReference>
<dbReference type="OrthoDB" id="420380at2759"/>
<dbReference type="EMBL" id="QCYY01001426">
    <property type="protein sequence ID" value="ROT78140.1"/>
    <property type="molecule type" value="Genomic_DNA"/>
</dbReference>
<dbReference type="Pfam" id="PF08336">
    <property type="entry name" value="P4Ha_N"/>
    <property type="match status" value="1"/>
</dbReference>
<feature type="signal peptide" evidence="1">
    <location>
        <begin position="1"/>
        <end position="20"/>
    </location>
</feature>
<dbReference type="Proteomes" id="UP000283509">
    <property type="component" value="Unassembled WGS sequence"/>
</dbReference>
<feature type="chain" id="PRO_5018632997" description="Prolyl 4-hydroxylase N-terminal domain-containing protein" evidence="1">
    <location>
        <begin position="21"/>
        <end position="208"/>
    </location>
</feature>
<sequence>MNLPAVLGAVTLAFATCAAANNQRYLFVPPVELLNRMTDEEIRELIRKEPPVPPLATSTYHLSVLAQDEARAAVKLRALVEAMFSAHEVLSRYLSSWEELVAAGVEAEGFASHPLHAYALTKHVSLGWPHVEAALQAVSNLSQDTEWLLSRSEKRGVPTGEDLATVAGGMARLHDYYSLNLTALAHPPRLSDRRPPGALRDHAFRLSL</sequence>